<organism evidence="3 4">
    <name type="scientific">Alicyclobacillus mengziensis</name>
    <dbReference type="NCBI Taxonomy" id="2931921"/>
    <lineage>
        <taxon>Bacteria</taxon>
        <taxon>Bacillati</taxon>
        <taxon>Bacillota</taxon>
        <taxon>Bacilli</taxon>
        <taxon>Bacillales</taxon>
        <taxon>Alicyclobacillaceae</taxon>
        <taxon>Alicyclobacillus</taxon>
    </lineage>
</organism>
<reference evidence="3 4" key="1">
    <citation type="submission" date="2021-02" db="EMBL/GenBank/DDBJ databases">
        <title>Alicyclobacillus curvatus sp. nov. and Alicyclobacillus mengziensis sp. nov., two acidophilic bacteria isolated from acid mine drainage.</title>
        <authorList>
            <person name="Huang Y."/>
        </authorList>
    </citation>
    <scope>NUCLEOTIDE SEQUENCE [LARGE SCALE GENOMIC DNA]</scope>
    <source>
        <strain evidence="3 4">S30H14</strain>
    </source>
</reference>
<dbReference type="RefSeq" id="WP_206656195.1">
    <property type="nucleotide sequence ID" value="NZ_CP071182.1"/>
</dbReference>
<dbReference type="PANTHER" id="PTHR34784">
    <property type="entry name" value="50S RIBOSOMAL PROTEIN L34"/>
    <property type="match status" value="1"/>
</dbReference>
<accession>A0A9X7Z737</accession>
<dbReference type="PANTHER" id="PTHR34784:SF1">
    <property type="entry name" value="50S RIBOSOMAL PROTEIN L34"/>
    <property type="match status" value="1"/>
</dbReference>
<dbReference type="AlphaFoldDB" id="A0A9X7Z737"/>
<gene>
    <name evidence="3" type="ORF">JZ786_20750</name>
</gene>
<dbReference type="Pfam" id="PF09585">
    <property type="entry name" value="Lin0512_fam"/>
    <property type="match status" value="1"/>
</dbReference>
<evidence type="ECO:0000313" key="3">
    <source>
        <dbReference type="EMBL" id="QSO46833.1"/>
    </source>
</evidence>
<dbReference type="InterPro" id="IPR011719">
    <property type="entry name" value="CHP02058"/>
</dbReference>
<evidence type="ECO:0000256" key="2">
    <source>
        <dbReference type="ARBA" id="ARBA00023134"/>
    </source>
</evidence>
<dbReference type="Proteomes" id="UP000663505">
    <property type="component" value="Chromosome"/>
</dbReference>
<evidence type="ECO:0000313" key="4">
    <source>
        <dbReference type="Proteomes" id="UP000663505"/>
    </source>
</evidence>
<protein>
    <submittedName>
        <fullName evidence="3">Lin0512 family protein</fullName>
    </submittedName>
</protein>
<keyword evidence="4" id="KW-1185">Reference proteome</keyword>
<sequence>MEQVIFIEVGMGIDLHGQDVTQAAVKACKNAIGHNSMPGITQVLPGEDLNNMKVRVTLAVPFRHEDIDQARVKAVFPYGTVQINVVPGGLLASSGILLPDKGDISDEMVIVNAVVEVGY</sequence>
<dbReference type="Gene3D" id="3.30.1330.20">
    <property type="entry name" value="Tubulin/FtsZ, C-terminal domain"/>
    <property type="match status" value="1"/>
</dbReference>
<dbReference type="NCBIfam" id="TIGR02058">
    <property type="entry name" value="lin0512_fam"/>
    <property type="match status" value="1"/>
</dbReference>
<keyword evidence="2" id="KW-0342">GTP-binding</keyword>
<dbReference type="GO" id="GO:0005525">
    <property type="term" value="F:GTP binding"/>
    <property type="evidence" value="ECO:0007669"/>
    <property type="project" value="UniProtKB-KW"/>
</dbReference>
<dbReference type="EMBL" id="CP071182">
    <property type="protein sequence ID" value="QSO46833.1"/>
    <property type="molecule type" value="Genomic_DNA"/>
</dbReference>
<dbReference type="InterPro" id="IPR037103">
    <property type="entry name" value="Tubulin/FtsZ-like_C"/>
</dbReference>
<keyword evidence="1" id="KW-0547">Nucleotide-binding</keyword>
<proteinExistence type="predicted"/>
<dbReference type="KEGG" id="afx:JZ786_20750"/>
<name>A0A9X7Z737_9BACL</name>
<evidence type="ECO:0000256" key="1">
    <source>
        <dbReference type="ARBA" id="ARBA00022741"/>
    </source>
</evidence>